<dbReference type="AlphaFoldDB" id="A0A017S096"/>
<comment type="caution">
    <text evidence="6">The sequence shown here is derived from an EMBL/GenBank/DDBJ whole genome shotgun (WGS) entry which is preliminary data.</text>
</comment>
<dbReference type="Gene3D" id="1.10.287.950">
    <property type="entry name" value="Methyl-accepting chemotaxis protein"/>
    <property type="match status" value="1"/>
</dbReference>
<evidence type="ECO:0000256" key="3">
    <source>
        <dbReference type="SAM" id="Coils"/>
    </source>
</evidence>
<dbReference type="Gene3D" id="3.90.1520.10">
    <property type="entry name" value="H-NOX domain"/>
    <property type="match status" value="1"/>
</dbReference>
<feature type="coiled-coil region" evidence="3">
    <location>
        <begin position="353"/>
        <end position="387"/>
    </location>
</feature>
<keyword evidence="4" id="KW-0812">Transmembrane</keyword>
<dbReference type="EMBL" id="AZQP01000003">
    <property type="protein sequence ID" value="EYE89575.1"/>
    <property type="molecule type" value="Genomic_DNA"/>
</dbReference>
<dbReference type="InterPro" id="IPR011644">
    <property type="entry name" value="Heme_NO-bd"/>
</dbReference>
<evidence type="ECO:0000313" key="7">
    <source>
        <dbReference type="Proteomes" id="UP000019681"/>
    </source>
</evidence>
<proteinExistence type="predicted"/>
<keyword evidence="4" id="KW-1133">Transmembrane helix</keyword>
<dbReference type="Pfam" id="PF07700">
    <property type="entry name" value="HNOB"/>
    <property type="match status" value="1"/>
</dbReference>
<reference evidence="6 7" key="1">
    <citation type="journal article" date="2014" name="Genome Announc.">
        <title>Draft Genome Sequence of Fervidicella metallireducens Strain AeBT, an Iron-Reducing Thermoanaerobe from the Great Artesian Basin.</title>
        <authorList>
            <person name="Patel B.K."/>
        </authorList>
    </citation>
    <scope>NUCLEOTIDE SEQUENCE [LARGE SCALE GENOMIC DNA]</scope>
    <source>
        <strain evidence="6 7">AeB</strain>
    </source>
</reference>
<dbReference type="PROSITE" id="PS50111">
    <property type="entry name" value="CHEMOTAXIS_TRANSDUC_2"/>
    <property type="match status" value="1"/>
</dbReference>
<dbReference type="PANTHER" id="PTHR32089:SF112">
    <property type="entry name" value="LYSOZYME-LIKE PROTEIN-RELATED"/>
    <property type="match status" value="1"/>
</dbReference>
<dbReference type="Pfam" id="PF00015">
    <property type="entry name" value="MCPsignal"/>
    <property type="match status" value="1"/>
</dbReference>
<keyword evidence="3" id="KW-0175">Coiled coil</keyword>
<dbReference type="InterPro" id="IPR024096">
    <property type="entry name" value="NO_sig/Golgi_transp_ligand-bd"/>
</dbReference>
<feature type="transmembrane region" description="Helical" evidence="4">
    <location>
        <begin position="198"/>
        <end position="218"/>
    </location>
</feature>
<dbReference type="PANTHER" id="PTHR32089">
    <property type="entry name" value="METHYL-ACCEPTING CHEMOTAXIS PROTEIN MCPB"/>
    <property type="match status" value="1"/>
</dbReference>
<accession>A0A017S096</accession>
<name>A0A017S096_9CLOT</name>
<feature type="transmembrane region" description="Helical" evidence="4">
    <location>
        <begin position="224"/>
        <end position="244"/>
    </location>
</feature>
<sequence>MKGTAVSTWIKTCRKLHNDDIVNRALENAGLPKDKTFSPIEDVEDDKVNRIMSYISKEAGITTGQLWRAIGNENISTFSKDYPAFFKHDSLYSFLKSMYDVHMVVVKRIPGAKPPILSLEPVSDREAVFTYNSKRGMFDYFLGLIDGASKHYKEVINIQELSKTSDTLKLKLTFQNEIYLRKRYGLNKFISFGFIKDISVKTALLASIIFFGITFGLSVISKDIALYTSFITALISTIIASKFINRPAMAIIEQLELLKKHNYAEKGKIETNDIYEEIYDLINSYKDSVRKDFVGFKGLTDEMTTFSTTLNSISDKMSHTSEEISGVVEQLATAAMMQAEETESSVALLNTNVESIKNAVQLEMENKEELEDAVEKIETSFRNVKVTADKLNGILESFGIVKNSSIELQEKARGINEIVALVSSIASQTNLLALNASIEAARAGEAGRGFAVVADEVRKLAEQSQRAVDDINSNLMEFITRVEGLVSGVGEQFDVLKEENIKLNEAVKGSSDAKDKIKQVTEKMIETSNKLEQETDSISSVYEKIESLAAIAEENSASSQEVSANVSSYTEEIKKLTNSINEFKTITKHFSEDIDVYKI</sequence>
<organism evidence="6 7">
    <name type="scientific">Fervidicella metallireducens AeB</name>
    <dbReference type="NCBI Taxonomy" id="1403537"/>
    <lineage>
        <taxon>Bacteria</taxon>
        <taxon>Bacillati</taxon>
        <taxon>Bacillota</taxon>
        <taxon>Clostridia</taxon>
        <taxon>Eubacteriales</taxon>
        <taxon>Clostridiaceae</taxon>
        <taxon>Fervidicella</taxon>
    </lineage>
</organism>
<dbReference type="SUPFAM" id="SSF58104">
    <property type="entry name" value="Methyl-accepting chemotaxis protein (MCP) signaling domain"/>
    <property type="match status" value="1"/>
</dbReference>
<evidence type="ECO:0000256" key="4">
    <source>
        <dbReference type="SAM" id="Phobius"/>
    </source>
</evidence>
<dbReference type="InterPro" id="IPR038158">
    <property type="entry name" value="H-NOX_domain_sf"/>
</dbReference>
<dbReference type="GO" id="GO:0016020">
    <property type="term" value="C:membrane"/>
    <property type="evidence" value="ECO:0007669"/>
    <property type="project" value="InterPro"/>
</dbReference>
<dbReference type="OrthoDB" id="1660488at2"/>
<evidence type="ECO:0000259" key="5">
    <source>
        <dbReference type="PROSITE" id="PS50111"/>
    </source>
</evidence>
<keyword evidence="7" id="KW-1185">Reference proteome</keyword>
<dbReference type="SMART" id="SM00283">
    <property type="entry name" value="MA"/>
    <property type="match status" value="1"/>
</dbReference>
<keyword evidence="4" id="KW-0472">Membrane</keyword>
<gene>
    <name evidence="6" type="ORF">Q428_02050</name>
</gene>
<evidence type="ECO:0000313" key="6">
    <source>
        <dbReference type="EMBL" id="EYE89575.1"/>
    </source>
</evidence>
<protein>
    <submittedName>
        <fullName evidence="6">Methyl-accepting chemotaxis protein</fullName>
    </submittedName>
</protein>
<dbReference type="Proteomes" id="UP000019681">
    <property type="component" value="Unassembled WGS sequence"/>
</dbReference>
<feature type="domain" description="Methyl-accepting transducer" evidence="5">
    <location>
        <begin position="313"/>
        <end position="570"/>
    </location>
</feature>
<dbReference type="GO" id="GO:0020037">
    <property type="term" value="F:heme binding"/>
    <property type="evidence" value="ECO:0007669"/>
    <property type="project" value="InterPro"/>
</dbReference>
<dbReference type="InterPro" id="IPR004089">
    <property type="entry name" value="MCPsignal_dom"/>
</dbReference>
<dbReference type="STRING" id="1403537.Q428_02050"/>
<keyword evidence="1 2" id="KW-0807">Transducer</keyword>
<evidence type="ECO:0000256" key="1">
    <source>
        <dbReference type="ARBA" id="ARBA00023224"/>
    </source>
</evidence>
<dbReference type="GO" id="GO:0007165">
    <property type="term" value="P:signal transduction"/>
    <property type="evidence" value="ECO:0007669"/>
    <property type="project" value="UniProtKB-KW"/>
</dbReference>
<dbReference type="SUPFAM" id="SSF111126">
    <property type="entry name" value="Ligand-binding domain in the NO signalling and Golgi transport"/>
    <property type="match status" value="1"/>
</dbReference>
<evidence type="ECO:0000256" key="2">
    <source>
        <dbReference type="PROSITE-ProRule" id="PRU00284"/>
    </source>
</evidence>
<dbReference type="RefSeq" id="WP_035377680.1">
    <property type="nucleotide sequence ID" value="NZ_AZQP01000003.1"/>
</dbReference>